<sequence length="58" mass="6022">RGVRNFRVQGRKILTDPGTATGKLTAPRSPHSRGCHRPRARTAPGDPPGGSAVPSHGA</sequence>
<feature type="region of interest" description="Disordered" evidence="1">
    <location>
        <begin position="1"/>
        <end position="58"/>
    </location>
</feature>
<name>A0A8H7ZV59_9FUNG</name>
<gene>
    <name evidence="2" type="ORF">BJ554DRAFT_8160</name>
</gene>
<proteinExistence type="predicted"/>
<evidence type="ECO:0000313" key="2">
    <source>
        <dbReference type="EMBL" id="KAG5459867.1"/>
    </source>
</evidence>
<dbReference type="EMBL" id="JAEFCI010006163">
    <property type="protein sequence ID" value="KAG5459867.1"/>
    <property type="molecule type" value="Genomic_DNA"/>
</dbReference>
<protein>
    <submittedName>
        <fullName evidence="2">Uncharacterized protein</fullName>
    </submittedName>
</protein>
<keyword evidence="3" id="KW-1185">Reference proteome</keyword>
<dbReference type="Proteomes" id="UP000673691">
    <property type="component" value="Unassembled WGS sequence"/>
</dbReference>
<feature type="compositionally biased region" description="Basic residues" evidence="1">
    <location>
        <begin position="30"/>
        <end position="40"/>
    </location>
</feature>
<reference evidence="2 3" key="1">
    <citation type="journal article" name="Sci. Rep.">
        <title>Genome-scale phylogenetic analyses confirm Olpidium as the closest living zoosporic fungus to the non-flagellated, terrestrial fungi.</title>
        <authorList>
            <person name="Chang Y."/>
            <person name="Rochon D."/>
            <person name="Sekimoto S."/>
            <person name="Wang Y."/>
            <person name="Chovatia M."/>
            <person name="Sandor L."/>
            <person name="Salamov A."/>
            <person name="Grigoriev I.V."/>
            <person name="Stajich J.E."/>
            <person name="Spatafora J.W."/>
        </authorList>
    </citation>
    <scope>NUCLEOTIDE SEQUENCE [LARGE SCALE GENOMIC DNA]</scope>
    <source>
        <strain evidence="2">S191</strain>
    </source>
</reference>
<accession>A0A8H7ZV59</accession>
<comment type="caution">
    <text evidence="2">The sequence shown here is derived from an EMBL/GenBank/DDBJ whole genome shotgun (WGS) entry which is preliminary data.</text>
</comment>
<feature type="non-terminal residue" evidence="2">
    <location>
        <position position="1"/>
    </location>
</feature>
<evidence type="ECO:0000313" key="3">
    <source>
        <dbReference type="Proteomes" id="UP000673691"/>
    </source>
</evidence>
<organism evidence="2 3">
    <name type="scientific">Olpidium bornovanus</name>
    <dbReference type="NCBI Taxonomy" id="278681"/>
    <lineage>
        <taxon>Eukaryota</taxon>
        <taxon>Fungi</taxon>
        <taxon>Fungi incertae sedis</taxon>
        <taxon>Olpidiomycota</taxon>
        <taxon>Olpidiomycotina</taxon>
        <taxon>Olpidiomycetes</taxon>
        <taxon>Olpidiales</taxon>
        <taxon>Olpidiaceae</taxon>
        <taxon>Olpidium</taxon>
    </lineage>
</organism>
<evidence type="ECO:0000256" key="1">
    <source>
        <dbReference type="SAM" id="MobiDB-lite"/>
    </source>
</evidence>
<dbReference type="AlphaFoldDB" id="A0A8H7ZV59"/>